<dbReference type="SUPFAM" id="SSF82171">
    <property type="entry name" value="DPP6 N-terminal domain-like"/>
    <property type="match status" value="1"/>
</dbReference>
<dbReference type="Pfam" id="PF23749">
    <property type="entry name" value="DUF7165"/>
    <property type="match status" value="1"/>
</dbReference>
<dbReference type="InterPro" id="IPR015943">
    <property type="entry name" value="WD40/YVTN_repeat-like_dom_sf"/>
</dbReference>
<protein>
    <recommendedName>
        <fullName evidence="2">F-box domain-containing protein</fullName>
    </recommendedName>
</protein>
<evidence type="ECO:0000313" key="4">
    <source>
        <dbReference type="Proteomes" id="UP001583193"/>
    </source>
</evidence>
<feature type="region of interest" description="Disordered" evidence="1">
    <location>
        <begin position="1025"/>
        <end position="1071"/>
    </location>
</feature>
<dbReference type="InterPro" id="IPR055589">
    <property type="entry name" value="DUF7165"/>
</dbReference>
<dbReference type="InterPro" id="IPR036047">
    <property type="entry name" value="F-box-like_dom_sf"/>
</dbReference>
<feature type="region of interest" description="Disordered" evidence="1">
    <location>
        <begin position="667"/>
        <end position="719"/>
    </location>
</feature>
<proteinExistence type="predicted"/>
<dbReference type="Proteomes" id="UP001583193">
    <property type="component" value="Unassembled WGS sequence"/>
</dbReference>
<sequence length="1106" mass="121190">MPEGVLLSRGDDDAAVSPNQHSQDETRNAAIDAPSCEQQEVTKDVPVDLHANTPSAFHSLPSQVILRILYLVDANSFASLSLLNRQWRRVSDSAQLYAYHLSRCHSFSLTRGMISGSLTSDDLPRLKAKFAREARRNTFEAFLRPQKTLIKLISASASSSTAFPFGEAFRFRFSSNGQNLLGLSSSRIFVIDLSSRSTSVKHELKTLRRPLDATILDDGSLLAVVSSKHQVNIYRLTDDEAKHVQVLTLDESPRALALSPTGSIIAIAYDSGIEFCSIGENVLATERRAVRCVAVDNLSFSSDGTLLLGSSADVTNPSTVAVSALFNPESEIGLATRDAQSHMWTRQILFPDIIPDYTHMCLLPHHPDGNGNWVIGYDNCLKTFRAVRVNDARTGVVYFVGPRSNEQFQVADPLIIPAADSEAELIALGFRGSGLWLYGLPERYDTAPFVSQFLQPNEIPNSHLDNVAGNYEEEDGYTQNYSSGLQNRINQPSILLRGHRLSDMEGITAAKWVLPPAAPQDDCLNLRRLVAVAPGGVSSSMLGGENVPIDGGRVLVMDFERSPTDGEMKELTIEVGEAQPKLLKEQSPSLDTEVELERRRTQSRRLIGSPRHGTNRRTSRPRESFPAATGSPQKLLSTTSTASRSQPSSPTDMEFSHLTTLLDVPYDNAQPRSRDTLQRAATAAAASRSRYNPRYRETGSNPVVEPQIPHESDADNWVPPPPPYTREPDAPLPEHVRRLLLPTSTGPVPGLDSMPFQFERAGASRVGTLGQSTIMRSRTTLGPVHTNSTSGLVSRRPRSSRESPIPNNVSRNHWQRDVLHGPSGHLSLTSADINSLTGVAPLQASTYVPQLNGTLPAAATVTAEPSDNIPANTEHYTPLPDATDQVRNPESLSVRVVTASPVSAMDQSVVGATLQEPVNLPAPIPSEPEAVPAVPGSGFPPIRQFPGESQVEGLGRRRTLSRPRSLVPRLLSPSRNQKSTLTSKLRRVSLLPPRPLHSQNNSSAANYHSYSLSSPDLHVRRSRHNQLNPHQSREPQHGANGAGGDLPRRSYDALGSIAPGNRASTDPLYGRLPHEESTEDWRLRIEQWNERTINERRDRNSKCLVM</sequence>
<feature type="compositionally biased region" description="Low complexity" evidence="1">
    <location>
        <begin position="679"/>
        <end position="690"/>
    </location>
</feature>
<comment type="caution">
    <text evidence="3">The sequence shown here is derived from an EMBL/GenBank/DDBJ whole genome shotgun (WGS) entry which is preliminary data.</text>
</comment>
<feature type="compositionally biased region" description="Polar residues" evidence="1">
    <location>
        <begin position="781"/>
        <end position="792"/>
    </location>
</feature>
<name>A0ABR3XZC1_9EURO</name>
<dbReference type="Gene3D" id="2.130.10.10">
    <property type="entry name" value="YVTN repeat-like/Quinoprotein amine dehydrogenase"/>
    <property type="match status" value="1"/>
</dbReference>
<dbReference type="Pfam" id="PF00646">
    <property type="entry name" value="F-box"/>
    <property type="match status" value="1"/>
</dbReference>
<keyword evidence="4" id="KW-1185">Reference proteome</keyword>
<feature type="region of interest" description="Disordered" evidence="1">
    <location>
        <begin position="781"/>
        <end position="810"/>
    </location>
</feature>
<dbReference type="Gene3D" id="1.20.1280.50">
    <property type="match status" value="1"/>
</dbReference>
<dbReference type="SUPFAM" id="SSF81383">
    <property type="entry name" value="F-box domain"/>
    <property type="match status" value="1"/>
</dbReference>
<dbReference type="InterPro" id="IPR001810">
    <property type="entry name" value="F-box_dom"/>
</dbReference>
<feature type="region of interest" description="Disordered" evidence="1">
    <location>
        <begin position="1"/>
        <end position="28"/>
    </location>
</feature>
<evidence type="ECO:0000256" key="1">
    <source>
        <dbReference type="SAM" id="MobiDB-lite"/>
    </source>
</evidence>
<gene>
    <name evidence="3" type="ORF">Plec18167_003468</name>
</gene>
<accession>A0ABR3XZC1</accession>
<feature type="domain" description="F-box" evidence="2">
    <location>
        <begin position="54"/>
        <end position="100"/>
    </location>
</feature>
<evidence type="ECO:0000259" key="2">
    <source>
        <dbReference type="PROSITE" id="PS50181"/>
    </source>
</evidence>
<organism evidence="3 4">
    <name type="scientific">Paecilomyces lecythidis</name>
    <dbReference type="NCBI Taxonomy" id="3004212"/>
    <lineage>
        <taxon>Eukaryota</taxon>
        <taxon>Fungi</taxon>
        <taxon>Dikarya</taxon>
        <taxon>Ascomycota</taxon>
        <taxon>Pezizomycotina</taxon>
        <taxon>Eurotiomycetes</taxon>
        <taxon>Eurotiomycetidae</taxon>
        <taxon>Eurotiales</taxon>
        <taxon>Thermoascaceae</taxon>
        <taxon>Paecilomyces</taxon>
    </lineage>
</organism>
<dbReference type="EMBL" id="JAVDPF010000008">
    <property type="protein sequence ID" value="KAL1880933.1"/>
    <property type="molecule type" value="Genomic_DNA"/>
</dbReference>
<reference evidence="3 4" key="1">
    <citation type="journal article" date="2024" name="IMA Fungus">
        <title>IMA Genome - F19 : A genome assembly and annotation guide to empower mycologists, including annotated draft genome sequences of Ceratocystis pirilliformis, Diaporthe australafricana, Fusarium ophioides, Paecilomyces lecythidis, and Sporothrix stenoceras.</title>
        <authorList>
            <person name="Aylward J."/>
            <person name="Wilson A.M."/>
            <person name="Visagie C.M."/>
            <person name="Spraker J."/>
            <person name="Barnes I."/>
            <person name="Buitendag C."/>
            <person name="Ceriani C."/>
            <person name="Del Mar Angel L."/>
            <person name="du Plessis D."/>
            <person name="Fuchs T."/>
            <person name="Gasser K."/>
            <person name="Kramer D."/>
            <person name="Li W."/>
            <person name="Munsamy K."/>
            <person name="Piso A."/>
            <person name="Price J.L."/>
            <person name="Sonnekus B."/>
            <person name="Thomas C."/>
            <person name="van der Nest A."/>
            <person name="van Dijk A."/>
            <person name="van Heerden A."/>
            <person name="van Vuuren N."/>
            <person name="Yilmaz N."/>
            <person name="Duong T.A."/>
            <person name="van der Merwe N.A."/>
            <person name="Wingfield M.J."/>
            <person name="Wingfield B.D."/>
        </authorList>
    </citation>
    <scope>NUCLEOTIDE SEQUENCE [LARGE SCALE GENOMIC DNA]</scope>
    <source>
        <strain evidence="3 4">CMW 18167</strain>
    </source>
</reference>
<feature type="compositionally biased region" description="Polar residues" evidence="1">
    <location>
        <begin position="630"/>
        <end position="651"/>
    </location>
</feature>
<feature type="region of interest" description="Disordered" evidence="1">
    <location>
        <begin position="920"/>
        <end position="1010"/>
    </location>
</feature>
<feature type="compositionally biased region" description="Low complexity" evidence="1">
    <location>
        <begin position="988"/>
        <end position="1010"/>
    </location>
</feature>
<feature type="compositionally biased region" description="Low complexity" evidence="1">
    <location>
        <begin position="962"/>
        <end position="975"/>
    </location>
</feature>
<evidence type="ECO:0000313" key="3">
    <source>
        <dbReference type="EMBL" id="KAL1880933.1"/>
    </source>
</evidence>
<dbReference type="PROSITE" id="PS50181">
    <property type="entry name" value="FBOX"/>
    <property type="match status" value="1"/>
</dbReference>
<feature type="region of interest" description="Disordered" evidence="1">
    <location>
        <begin position="579"/>
        <end position="653"/>
    </location>
</feature>